<dbReference type="RefSeq" id="WP_076379604.1">
    <property type="nucleotide sequence ID" value="NZ_AP017422.1"/>
</dbReference>
<evidence type="ECO:0000259" key="2">
    <source>
        <dbReference type="Pfam" id="PF09537"/>
    </source>
</evidence>
<dbReference type="Proteomes" id="UP000186917">
    <property type="component" value="Unassembled WGS sequence"/>
</dbReference>
<dbReference type="NCBIfam" id="TIGR02284">
    <property type="entry name" value="PA2169 family four-helix-bundle protein"/>
    <property type="match status" value="1"/>
</dbReference>
<dbReference type="EMBL" id="FTOR01000004">
    <property type="protein sequence ID" value="SIT16638.1"/>
    <property type="molecule type" value="Genomic_DNA"/>
</dbReference>
<dbReference type="InterPro" id="IPR019052">
    <property type="entry name" value="DUF2383"/>
</dbReference>
<name>A0A173MRU1_9BACT</name>
<feature type="region of interest" description="Disordered" evidence="1">
    <location>
        <begin position="133"/>
        <end position="157"/>
    </location>
</feature>
<accession>A0A173MRU1</accession>
<dbReference type="Gene3D" id="1.20.1260.10">
    <property type="match status" value="1"/>
</dbReference>
<reference evidence="4" key="1">
    <citation type="submission" date="2017-01" db="EMBL/GenBank/DDBJ databases">
        <authorList>
            <person name="Varghese N."/>
            <person name="Submissions S."/>
        </authorList>
    </citation>
    <scope>NUCLEOTIDE SEQUENCE [LARGE SCALE GENOMIC DNA]</scope>
    <source>
        <strain evidence="4">DSM 21054</strain>
    </source>
</reference>
<dbReference type="InterPro" id="IPR016920">
    <property type="entry name" value="UCP029477"/>
</dbReference>
<gene>
    <name evidence="3" type="ORF">SAMN05421788_104265</name>
</gene>
<dbReference type="InterPro" id="IPR012347">
    <property type="entry name" value="Ferritin-like"/>
</dbReference>
<dbReference type="AlphaFoldDB" id="A0A173MRU1"/>
<dbReference type="STRING" id="477680.SAMN05421788_104265"/>
<feature type="domain" description="DUF2383" evidence="2">
    <location>
        <begin position="13"/>
        <end position="124"/>
    </location>
</feature>
<dbReference type="KEGG" id="fln:FLA_6426"/>
<feature type="compositionally biased region" description="Low complexity" evidence="1">
    <location>
        <begin position="133"/>
        <end position="143"/>
    </location>
</feature>
<sequence length="157" mass="17501">MSTLTTATTNETTIDVLNDLIEIHNDRITGYRNAIDELKSEDIDLKPLFTDMIVESEGLKLELSSEVQMLGGQTETGTTASGKIYRAWMDVKAMFTGHTRHAILASCEGGEDAAQKAYRSALEEEDISMSVKTKLTRQQQQLKQSHDKVKHLRDQAA</sequence>
<evidence type="ECO:0000313" key="4">
    <source>
        <dbReference type="Proteomes" id="UP000186917"/>
    </source>
</evidence>
<feature type="compositionally biased region" description="Basic and acidic residues" evidence="1">
    <location>
        <begin position="144"/>
        <end position="157"/>
    </location>
</feature>
<dbReference type="Pfam" id="PF09537">
    <property type="entry name" value="DUF2383"/>
    <property type="match status" value="1"/>
</dbReference>
<evidence type="ECO:0000256" key="1">
    <source>
        <dbReference type="SAM" id="MobiDB-lite"/>
    </source>
</evidence>
<proteinExistence type="predicted"/>
<dbReference type="PIRSF" id="PIRSF029477">
    <property type="entry name" value="UCP029477"/>
    <property type="match status" value="1"/>
</dbReference>
<protein>
    <recommendedName>
        <fullName evidence="2">DUF2383 domain-containing protein</fullName>
    </recommendedName>
</protein>
<organism evidence="3 4">
    <name type="scientific">Filimonas lacunae</name>
    <dbReference type="NCBI Taxonomy" id="477680"/>
    <lineage>
        <taxon>Bacteria</taxon>
        <taxon>Pseudomonadati</taxon>
        <taxon>Bacteroidota</taxon>
        <taxon>Chitinophagia</taxon>
        <taxon>Chitinophagales</taxon>
        <taxon>Chitinophagaceae</taxon>
        <taxon>Filimonas</taxon>
    </lineage>
</organism>
<dbReference type="OrthoDB" id="282393at2"/>
<dbReference type="InterPro" id="IPR011971">
    <property type="entry name" value="CHP02284"/>
</dbReference>
<evidence type="ECO:0000313" key="3">
    <source>
        <dbReference type="EMBL" id="SIT16638.1"/>
    </source>
</evidence>
<keyword evidence="4" id="KW-1185">Reference proteome</keyword>